<dbReference type="EMBL" id="MDLC01000069">
    <property type="protein sequence ID" value="ODS22548.1"/>
    <property type="molecule type" value="Genomic_DNA"/>
</dbReference>
<evidence type="ECO:0000313" key="2">
    <source>
        <dbReference type="Proteomes" id="UP000242502"/>
    </source>
</evidence>
<evidence type="ECO:0000313" key="1">
    <source>
        <dbReference type="EMBL" id="ODS22548.1"/>
    </source>
</evidence>
<dbReference type="PANTHER" id="PTHR43857">
    <property type="entry name" value="BLR7761 PROTEIN"/>
    <property type="match status" value="1"/>
</dbReference>
<gene>
    <name evidence="1" type="ORF">AB835_13615</name>
</gene>
<dbReference type="PANTHER" id="PTHR43857:SF1">
    <property type="entry name" value="YJGH FAMILY PROTEIN"/>
    <property type="match status" value="1"/>
</dbReference>
<dbReference type="Gene3D" id="3.30.1330.40">
    <property type="entry name" value="RutC-like"/>
    <property type="match status" value="1"/>
</dbReference>
<name>A0A1D2QLU7_9GAMM</name>
<sequence length="128" mass="14254">MKKQKIYSGAPWEKTVSYCRAIRVGDHIFVSGTTSINESGEIIGIGDVYQQAKFIFNKIENVLHELDSSLEDIVRTRTFITDMNNFEGFSKAHGECFSGIDPAATCVEVSGFVDKNLLIEIEVDAIIM</sequence>
<dbReference type="InterPro" id="IPR006175">
    <property type="entry name" value="YjgF/YER057c/UK114"/>
</dbReference>
<protein>
    <recommendedName>
        <fullName evidence="3">Enamine deaminase RidA</fullName>
    </recommendedName>
</protein>
<proteinExistence type="predicted"/>
<organism evidence="1 2">
    <name type="scientific">Candidatus Endobugula sertula</name>
    <name type="common">Bugula neritina bacterial symbiont</name>
    <dbReference type="NCBI Taxonomy" id="62101"/>
    <lineage>
        <taxon>Bacteria</taxon>
        <taxon>Pseudomonadati</taxon>
        <taxon>Pseudomonadota</taxon>
        <taxon>Gammaproteobacteria</taxon>
        <taxon>Cellvibrionales</taxon>
        <taxon>Cellvibrionaceae</taxon>
        <taxon>Candidatus Endobugula</taxon>
    </lineage>
</organism>
<reference evidence="1 2" key="1">
    <citation type="journal article" date="2016" name="Appl. Environ. Microbiol.">
        <title>Lack of Overt Genome Reduction in the Bryostatin-Producing Bryozoan Symbiont "Candidatus Endobugula sertula".</title>
        <authorList>
            <person name="Miller I.J."/>
            <person name="Vanee N."/>
            <person name="Fong S.S."/>
            <person name="Lim-Fong G.E."/>
            <person name="Kwan J.C."/>
        </authorList>
    </citation>
    <scope>NUCLEOTIDE SEQUENCE [LARGE SCALE GENOMIC DNA]</scope>
    <source>
        <strain evidence="1">AB1-4</strain>
    </source>
</reference>
<dbReference type="Pfam" id="PF01042">
    <property type="entry name" value="Ribonuc_L-PSP"/>
    <property type="match status" value="1"/>
</dbReference>
<dbReference type="AlphaFoldDB" id="A0A1D2QLU7"/>
<dbReference type="STRING" id="62101.AB835_13615"/>
<comment type="caution">
    <text evidence="1">The sequence shown here is derived from an EMBL/GenBank/DDBJ whole genome shotgun (WGS) entry which is preliminary data.</text>
</comment>
<evidence type="ECO:0008006" key="3">
    <source>
        <dbReference type="Google" id="ProtNLM"/>
    </source>
</evidence>
<dbReference type="CDD" id="cd06154">
    <property type="entry name" value="YjgF_YER057c_UK114_like_6"/>
    <property type="match status" value="1"/>
</dbReference>
<dbReference type="SUPFAM" id="SSF55298">
    <property type="entry name" value="YjgF-like"/>
    <property type="match status" value="1"/>
</dbReference>
<dbReference type="Proteomes" id="UP000242502">
    <property type="component" value="Unassembled WGS sequence"/>
</dbReference>
<dbReference type="InterPro" id="IPR035959">
    <property type="entry name" value="RutC-like_sf"/>
</dbReference>
<accession>A0A1D2QLU7</accession>